<dbReference type="AlphaFoldDB" id="A0A7T5EPC8"/>
<evidence type="ECO:0000256" key="1">
    <source>
        <dbReference type="ARBA" id="ARBA00009820"/>
    </source>
</evidence>
<dbReference type="PANTHER" id="PTHR36842">
    <property type="entry name" value="PROTEIN TOLB HOMOLOG"/>
    <property type="match status" value="1"/>
</dbReference>
<dbReference type="RefSeq" id="WP_198829785.1">
    <property type="nucleotide sequence ID" value="NZ_CP066308.1"/>
</dbReference>
<name>A0A7T5EPC8_9BACL</name>
<proteinExistence type="inferred from homology"/>
<dbReference type="EMBL" id="CP066308">
    <property type="protein sequence ID" value="QQE76282.1"/>
    <property type="molecule type" value="Genomic_DNA"/>
</dbReference>
<reference evidence="4 6" key="1">
    <citation type="submission" date="2020-12" db="EMBL/GenBank/DDBJ databases">
        <title>strain FJAT-54423T represents a novel species of the genus Brevibacillus.</title>
        <authorList>
            <person name="Tang R."/>
        </authorList>
    </citation>
    <scope>NUCLEOTIDE SEQUENCE [LARGE SCALE GENOMIC DNA]</scope>
    <source>
        <strain evidence="4 6">FJAT-54423</strain>
    </source>
</reference>
<evidence type="ECO:0000256" key="3">
    <source>
        <dbReference type="SAM" id="Phobius"/>
    </source>
</evidence>
<dbReference type="Gene3D" id="2.120.10.30">
    <property type="entry name" value="TolB, C-terminal domain"/>
    <property type="match status" value="1"/>
</dbReference>
<dbReference type="SUPFAM" id="SSF82171">
    <property type="entry name" value="DPP6 N-terminal domain-like"/>
    <property type="match status" value="1"/>
</dbReference>
<protein>
    <submittedName>
        <fullName evidence="4">PD40 domain-containing protein</fullName>
    </submittedName>
</protein>
<reference evidence="5" key="2">
    <citation type="submission" date="2021-04" db="EMBL/GenBank/DDBJ databases">
        <title>Brevibacillus composti FJAT-54423, complete genome.</title>
        <authorList>
            <person name="Tang R."/>
        </authorList>
    </citation>
    <scope>NUCLEOTIDE SEQUENCE</scope>
    <source>
        <strain evidence="5">FJAT-54424</strain>
    </source>
</reference>
<dbReference type="PANTHER" id="PTHR36842:SF1">
    <property type="entry name" value="PROTEIN TOLB"/>
    <property type="match status" value="1"/>
</dbReference>
<keyword evidence="2" id="KW-0175">Coiled coil</keyword>
<evidence type="ECO:0000313" key="6">
    <source>
        <dbReference type="Proteomes" id="UP000595847"/>
    </source>
</evidence>
<keyword evidence="3" id="KW-0472">Membrane</keyword>
<organism evidence="4 6">
    <name type="scientific">Brevibacillus composti</name>
    <dbReference type="NCBI Taxonomy" id="2796470"/>
    <lineage>
        <taxon>Bacteria</taxon>
        <taxon>Bacillati</taxon>
        <taxon>Bacillota</taxon>
        <taxon>Bacilli</taxon>
        <taxon>Bacillales</taxon>
        <taxon>Paenibacillaceae</taxon>
        <taxon>Brevibacillus</taxon>
    </lineage>
</organism>
<dbReference type="EMBL" id="CP073708">
    <property type="protein sequence ID" value="QUO43310.1"/>
    <property type="molecule type" value="Genomic_DNA"/>
</dbReference>
<sequence>MRDQERFPNGGPDDGTIAQLLSHLQQMRRAVPVNYILKAKLKKQLLQRMEEQQRERQKLQNRQIKQKRLRLWLISGGSALLLALAIGLGVWTHDEPAVQQHALIAGDEGLEQAVDINPDGSMIVYAAGHTQLKIRSLKDRKANETLVLPASGGLYTAVSWSNRGKQLAVTEQIEGFSRIWVVELATKDRPVSKRLLREERGVSYGAPSWSQNDESIAYTRRTSDGAEEIWVSSTVAMQDWKLVEGTQPEWSPDGRLLAFVKKDHVNVLEVRTGEVTEVEAGSWPSWSGVEQLTYAVAEGGIKQVQIGQSPFEAKPVPIRRLGEGDMLRAHWSSDRQHVLLAQKKKGEKSVTISTASR</sequence>
<dbReference type="Proteomes" id="UP000677234">
    <property type="component" value="Chromosome"/>
</dbReference>
<feature type="coiled-coil region" evidence="2">
    <location>
        <begin position="42"/>
        <end position="69"/>
    </location>
</feature>
<accession>A0A7T5EPC8</accession>
<keyword evidence="3" id="KW-1133">Transmembrane helix</keyword>
<dbReference type="KEGG" id="bcop:JD108_10675"/>
<dbReference type="InterPro" id="IPR011042">
    <property type="entry name" value="6-blade_b-propeller_TolB-like"/>
</dbReference>
<keyword evidence="7" id="KW-1185">Reference proteome</keyword>
<evidence type="ECO:0000256" key="2">
    <source>
        <dbReference type="SAM" id="Coils"/>
    </source>
</evidence>
<comment type="similarity">
    <text evidence="1">Belongs to the TolB family.</text>
</comment>
<feature type="transmembrane region" description="Helical" evidence="3">
    <location>
        <begin position="71"/>
        <end position="91"/>
    </location>
</feature>
<dbReference type="Proteomes" id="UP000595847">
    <property type="component" value="Chromosome"/>
</dbReference>
<dbReference type="Pfam" id="PF07676">
    <property type="entry name" value="PD40"/>
    <property type="match status" value="2"/>
</dbReference>
<keyword evidence="3" id="KW-0812">Transmembrane</keyword>
<dbReference type="InterPro" id="IPR011659">
    <property type="entry name" value="WD40"/>
</dbReference>
<gene>
    <name evidence="4" type="ORF">JD108_10675</name>
    <name evidence="5" type="ORF">KDJ56_10365</name>
</gene>
<evidence type="ECO:0000313" key="5">
    <source>
        <dbReference type="EMBL" id="QUO43310.1"/>
    </source>
</evidence>
<evidence type="ECO:0000313" key="7">
    <source>
        <dbReference type="Proteomes" id="UP000677234"/>
    </source>
</evidence>
<evidence type="ECO:0000313" key="4">
    <source>
        <dbReference type="EMBL" id="QQE76282.1"/>
    </source>
</evidence>